<keyword evidence="5 10" id="KW-0547">Nucleotide-binding</keyword>
<accession>A0ABS5CYD4</accession>
<comment type="cofactor">
    <cofactor evidence="1">
        <name>Mg(2+)</name>
        <dbReference type="ChEBI" id="CHEBI:18420"/>
    </cofactor>
</comment>
<evidence type="ECO:0000256" key="10">
    <source>
        <dbReference type="HAMAP-Rule" id="MF_00321"/>
    </source>
</evidence>
<dbReference type="SUPFAM" id="SSF52540">
    <property type="entry name" value="P-loop containing nucleoside triphosphate hydrolases"/>
    <property type="match status" value="1"/>
</dbReference>
<evidence type="ECO:0000256" key="8">
    <source>
        <dbReference type="ARBA" id="ARBA00023210"/>
    </source>
</evidence>
<keyword evidence="3 10" id="KW-0132">Cell division</keyword>
<dbReference type="NCBIfam" id="TIGR00231">
    <property type="entry name" value="small_GTP"/>
    <property type="match status" value="1"/>
</dbReference>
<dbReference type="InterPro" id="IPR006073">
    <property type="entry name" value="GTP-bd"/>
</dbReference>
<comment type="similarity">
    <text evidence="2 10">Belongs to the TRAFAC class TrmE-Era-EngA-EngB-Septin-like GTPase superfamily. EngB GTPase family.</text>
</comment>
<dbReference type="RefSeq" id="WP_203552251.1">
    <property type="nucleotide sequence ID" value="NZ_JACAOD020000007.1"/>
</dbReference>
<comment type="caution">
    <text evidence="12">The sequence shown here is derived from an EMBL/GenBank/DDBJ whole genome shotgun (WGS) entry which is preliminary data.</text>
</comment>
<evidence type="ECO:0000256" key="1">
    <source>
        <dbReference type="ARBA" id="ARBA00001946"/>
    </source>
</evidence>
<dbReference type="InterPro" id="IPR019987">
    <property type="entry name" value="GTP-bd_ribosome_bio_YsxC"/>
</dbReference>
<dbReference type="PROSITE" id="PS51706">
    <property type="entry name" value="G_ENGB"/>
    <property type="match status" value="1"/>
</dbReference>
<keyword evidence="6" id="KW-0460">Magnesium</keyword>
<keyword evidence="7 10" id="KW-0342">GTP-binding</keyword>
<evidence type="ECO:0000256" key="9">
    <source>
        <dbReference type="ARBA" id="ARBA00023306"/>
    </source>
</evidence>
<evidence type="ECO:0000256" key="5">
    <source>
        <dbReference type="ARBA" id="ARBA00022741"/>
    </source>
</evidence>
<dbReference type="HAMAP" id="MF_00321">
    <property type="entry name" value="GTPase_EngB"/>
    <property type="match status" value="1"/>
</dbReference>
<dbReference type="EMBL" id="JACAOD020000007">
    <property type="protein sequence ID" value="MBP5835989.1"/>
    <property type="molecule type" value="Genomic_DNA"/>
</dbReference>
<name>A0ABS5CYD4_9MOLU</name>
<dbReference type="PANTHER" id="PTHR11649:SF13">
    <property type="entry name" value="ENGB-TYPE G DOMAIN-CONTAINING PROTEIN"/>
    <property type="match status" value="1"/>
</dbReference>
<evidence type="ECO:0000313" key="13">
    <source>
        <dbReference type="Proteomes" id="UP001195571"/>
    </source>
</evidence>
<evidence type="ECO:0000256" key="4">
    <source>
        <dbReference type="ARBA" id="ARBA00022723"/>
    </source>
</evidence>
<proteinExistence type="inferred from homology"/>
<dbReference type="Proteomes" id="UP001195571">
    <property type="component" value="Unassembled WGS sequence"/>
</dbReference>
<evidence type="ECO:0000256" key="7">
    <source>
        <dbReference type="ARBA" id="ARBA00023134"/>
    </source>
</evidence>
<evidence type="ECO:0000256" key="6">
    <source>
        <dbReference type="ARBA" id="ARBA00022842"/>
    </source>
</evidence>
<evidence type="ECO:0000256" key="2">
    <source>
        <dbReference type="ARBA" id="ARBA00009638"/>
    </source>
</evidence>
<dbReference type="InterPro" id="IPR030393">
    <property type="entry name" value="G_ENGB_dom"/>
</dbReference>
<comment type="function">
    <text evidence="10">Necessary for normal cell division and for the maintenance of normal septation.</text>
</comment>
<keyword evidence="9 10" id="KW-0131">Cell cycle</keyword>
<dbReference type="Pfam" id="PF01926">
    <property type="entry name" value="MMR_HSR1"/>
    <property type="match status" value="1"/>
</dbReference>
<reference evidence="12" key="1">
    <citation type="submission" date="2021-04" db="EMBL/GenBank/DDBJ databases">
        <title>Genomic features of Candidatus Phytoplasma meliae isolate ChTYXIII (1SrXIII-G).</title>
        <authorList>
            <person name="Fernandez F.D."/>
            <person name="Conci L.R."/>
        </authorList>
    </citation>
    <scope>NUCLEOTIDE SEQUENCE [LARGE SCALE GENOMIC DNA]</scope>
    <source>
        <strain evidence="12">ChTYXIII-Mo</strain>
    </source>
</reference>
<dbReference type="Gene3D" id="3.40.50.300">
    <property type="entry name" value="P-loop containing nucleotide triphosphate hydrolases"/>
    <property type="match status" value="1"/>
</dbReference>
<dbReference type="InterPro" id="IPR027417">
    <property type="entry name" value="P-loop_NTPase"/>
</dbReference>
<organism evidence="12 13">
    <name type="scientific">Candidatus Phytoplasma meliae</name>
    <dbReference type="NCBI Taxonomy" id="1848402"/>
    <lineage>
        <taxon>Bacteria</taxon>
        <taxon>Bacillati</taxon>
        <taxon>Mycoplasmatota</taxon>
        <taxon>Mollicutes</taxon>
        <taxon>Acholeplasmatales</taxon>
        <taxon>Acholeplasmataceae</taxon>
        <taxon>Candidatus Phytoplasma</taxon>
        <taxon>16SrXIII (Mexican periwinkle virescence group)</taxon>
    </lineage>
</organism>
<dbReference type="NCBIfam" id="TIGR03598">
    <property type="entry name" value="GTPase_YsxC"/>
    <property type="match status" value="1"/>
</dbReference>
<keyword evidence="4" id="KW-0479">Metal-binding</keyword>
<evidence type="ECO:0000256" key="3">
    <source>
        <dbReference type="ARBA" id="ARBA00022618"/>
    </source>
</evidence>
<dbReference type="PANTHER" id="PTHR11649">
    <property type="entry name" value="MSS1/TRME-RELATED GTP-BINDING PROTEIN"/>
    <property type="match status" value="1"/>
</dbReference>
<dbReference type="InterPro" id="IPR005225">
    <property type="entry name" value="Small_GTP-bd"/>
</dbReference>
<keyword evidence="8 10" id="KW-0717">Septation</keyword>
<sequence length="192" mass="22203">MIKNAIFLRSITNFKDAPLEKYPEIMLMGRSNVGKSTFINTLTQRKKLAKTSRTPGKTVTLNYYLLNHNFYLIDTPGYGYAQKNKTIKQQLLPMIISFLENTSHLKAILQLIDFKIGPTLQDDQIHQALLQAGFQVIVIFVKKDQVKKNLQQQRLKILISHFNHIQHFFLISSTKLEGFEELKAFLAHLTQQ</sequence>
<evidence type="ECO:0000259" key="11">
    <source>
        <dbReference type="PROSITE" id="PS51706"/>
    </source>
</evidence>
<gene>
    <name evidence="10" type="primary">engB</name>
    <name evidence="12" type="ORF">CHTY_001985</name>
</gene>
<feature type="domain" description="EngB-type G" evidence="11">
    <location>
        <begin position="21"/>
        <end position="192"/>
    </location>
</feature>
<evidence type="ECO:0000313" key="12">
    <source>
        <dbReference type="EMBL" id="MBP5835989.1"/>
    </source>
</evidence>
<keyword evidence="13" id="KW-1185">Reference proteome</keyword>
<protein>
    <recommendedName>
        <fullName evidence="10">Probable GTP-binding protein EngB</fullName>
    </recommendedName>
</protein>
<dbReference type="CDD" id="cd01876">
    <property type="entry name" value="YihA_EngB"/>
    <property type="match status" value="1"/>
</dbReference>